<sequence>MACTLSSAMVPRLQGAGVLTSEALFPVDVVLVGCGGMKTRAVGACELVLTVYGHKASVPVLVVDGQIDELIIGSNFIKHLIQVMKGSSFGTQPVGCTDEEVKLFLLLANVERWRGSEVPDKVGTLRLKQAVTLEPMEEHLVWARLKGVQNISAAYQAVDIHAGLQQCQHGGVVTVPGRQVQWGVAPCVTHHEVGVGAHQHAHHLEATVEGGQIQGGLVLAVPHGGVGQLLQQHRHHLRVAVLCRTVQRRLPLVVLWRVEKTDGGGGGSQKEDRGERRGLGPEESEEEEQQQQQKDKRRKQVFGAFI</sequence>
<reference evidence="2" key="1">
    <citation type="journal article" date="2023" name="Front. Mar. Sci.">
        <title>A new Merluccius polli reference genome to investigate the effects of global change in West African waters.</title>
        <authorList>
            <person name="Mateo J.L."/>
            <person name="Blanco-Fernandez C."/>
            <person name="Garcia-Vazquez E."/>
            <person name="Machado-Schiaffino G."/>
        </authorList>
    </citation>
    <scope>NUCLEOTIDE SEQUENCE</scope>
    <source>
        <strain evidence="2">C29</strain>
        <tissue evidence="2">Fin</tissue>
    </source>
</reference>
<organism evidence="2 3">
    <name type="scientific">Merluccius polli</name>
    <name type="common">Benguela hake</name>
    <name type="synonym">Merluccius cadenati</name>
    <dbReference type="NCBI Taxonomy" id="89951"/>
    <lineage>
        <taxon>Eukaryota</taxon>
        <taxon>Metazoa</taxon>
        <taxon>Chordata</taxon>
        <taxon>Craniata</taxon>
        <taxon>Vertebrata</taxon>
        <taxon>Euteleostomi</taxon>
        <taxon>Actinopterygii</taxon>
        <taxon>Neopterygii</taxon>
        <taxon>Teleostei</taxon>
        <taxon>Neoteleostei</taxon>
        <taxon>Acanthomorphata</taxon>
        <taxon>Zeiogadaria</taxon>
        <taxon>Gadariae</taxon>
        <taxon>Gadiformes</taxon>
        <taxon>Gadoidei</taxon>
        <taxon>Merlucciidae</taxon>
        <taxon>Merluccius</taxon>
    </lineage>
</organism>
<evidence type="ECO:0000313" key="3">
    <source>
        <dbReference type="Proteomes" id="UP001174136"/>
    </source>
</evidence>
<comment type="caution">
    <text evidence="2">The sequence shown here is derived from an EMBL/GenBank/DDBJ whole genome shotgun (WGS) entry which is preliminary data.</text>
</comment>
<evidence type="ECO:0000256" key="1">
    <source>
        <dbReference type="SAM" id="MobiDB-lite"/>
    </source>
</evidence>
<feature type="compositionally biased region" description="Basic and acidic residues" evidence="1">
    <location>
        <begin position="269"/>
        <end position="280"/>
    </location>
</feature>
<proteinExistence type="predicted"/>
<dbReference type="EMBL" id="JAOPHQ010003136">
    <property type="protein sequence ID" value="KAK0144399.1"/>
    <property type="molecule type" value="Genomic_DNA"/>
</dbReference>
<dbReference type="Proteomes" id="UP001174136">
    <property type="component" value="Unassembled WGS sequence"/>
</dbReference>
<keyword evidence="3" id="KW-1185">Reference proteome</keyword>
<accession>A0AA47MQQ0</accession>
<name>A0AA47MQQ0_MERPO</name>
<evidence type="ECO:0000313" key="2">
    <source>
        <dbReference type="EMBL" id="KAK0144399.1"/>
    </source>
</evidence>
<feature type="region of interest" description="Disordered" evidence="1">
    <location>
        <begin position="261"/>
        <end position="306"/>
    </location>
</feature>
<gene>
    <name evidence="2" type="ORF">N1851_017219</name>
</gene>
<protein>
    <submittedName>
        <fullName evidence="2">Uncharacterized protein</fullName>
    </submittedName>
</protein>
<dbReference type="AlphaFoldDB" id="A0AA47MQQ0"/>